<dbReference type="SUPFAM" id="SSF54928">
    <property type="entry name" value="RNA-binding domain, RBD"/>
    <property type="match status" value="1"/>
</dbReference>
<evidence type="ECO:0000256" key="2">
    <source>
        <dbReference type="ARBA" id="ARBA00008680"/>
    </source>
</evidence>
<dbReference type="InterPro" id="IPR000504">
    <property type="entry name" value="RRM_dom"/>
</dbReference>
<evidence type="ECO:0000256" key="10">
    <source>
        <dbReference type="ARBA" id="ARBA00023187"/>
    </source>
</evidence>
<protein>
    <recommendedName>
        <fullName evidence="3">La-related protein 7</fullName>
    </recommendedName>
    <alternativeName>
        <fullName evidence="12">La ribonucleoprotein domain family member 7</fullName>
    </alternativeName>
</protein>
<evidence type="ECO:0000256" key="14">
    <source>
        <dbReference type="SAM" id="MobiDB-lite"/>
    </source>
</evidence>
<dbReference type="SMART" id="SM00360">
    <property type="entry name" value="RRM"/>
    <property type="match status" value="1"/>
</dbReference>
<dbReference type="InterPro" id="IPR036390">
    <property type="entry name" value="WH_DNA-bd_sf"/>
</dbReference>
<keyword evidence="10" id="KW-0508">mRNA splicing</keyword>
<evidence type="ECO:0000259" key="16">
    <source>
        <dbReference type="PROSITE" id="PS50961"/>
    </source>
</evidence>
<dbReference type="SUPFAM" id="SSF46785">
    <property type="entry name" value="Winged helix' DNA-binding domain"/>
    <property type="match status" value="1"/>
</dbReference>
<keyword evidence="4" id="KW-0507">mRNA processing</keyword>
<keyword evidence="6" id="KW-0744">Spermatogenesis</keyword>
<dbReference type="GO" id="GO:0005654">
    <property type="term" value="C:nucleoplasm"/>
    <property type="evidence" value="ECO:0007669"/>
    <property type="project" value="UniProtKB-SubCell"/>
</dbReference>
<feature type="compositionally biased region" description="Basic and acidic residues" evidence="14">
    <location>
        <begin position="242"/>
        <end position="265"/>
    </location>
</feature>
<comment type="similarity">
    <text evidence="2">Belongs to the LARP7 family.</text>
</comment>
<feature type="compositionally biased region" description="Acidic residues" evidence="14">
    <location>
        <begin position="277"/>
        <end position="289"/>
    </location>
</feature>
<evidence type="ECO:0000256" key="4">
    <source>
        <dbReference type="ARBA" id="ARBA00022664"/>
    </source>
</evidence>
<dbReference type="GO" id="GO:0003723">
    <property type="term" value="F:RNA binding"/>
    <property type="evidence" value="ECO:0007669"/>
    <property type="project" value="UniProtKB-UniRule"/>
</dbReference>
<dbReference type="Pfam" id="PF08777">
    <property type="entry name" value="RRM_3"/>
    <property type="match status" value="1"/>
</dbReference>
<dbReference type="InterPro" id="IPR006630">
    <property type="entry name" value="La_HTH"/>
</dbReference>
<dbReference type="PANTHER" id="PTHR22792">
    <property type="entry name" value="LUPUS LA PROTEIN-RELATED"/>
    <property type="match status" value="1"/>
</dbReference>
<feature type="compositionally biased region" description="Basic residues" evidence="14">
    <location>
        <begin position="299"/>
        <end position="308"/>
    </location>
</feature>
<dbReference type="Pfam" id="PF05383">
    <property type="entry name" value="La"/>
    <property type="match status" value="1"/>
</dbReference>
<evidence type="ECO:0000256" key="8">
    <source>
        <dbReference type="ARBA" id="ARBA00023015"/>
    </source>
</evidence>
<comment type="subcellular location">
    <subcellularLocation>
        <location evidence="1">Nucleus</location>
        <location evidence="1">Nucleoplasm</location>
    </subcellularLocation>
</comment>
<keyword evidence="9" id="KW-0804">Transcription</keyword>
<feature type="region of interest" description="Disordered" evidence="14">
    <location>
        <begin position="1"/>
        <end position="43"/>
    </location>
</feature>
<dbReference type="PRINTS" id="PR00302">
    <property type="entry name" value="LUPUSLA"/>
</dbReference>
<keyword evidence="11" id="KW-0539">Nucleus</keyword>
<dbReference type="Gene3D" id="1.10.10.10">
    <property type="entry name" value="Winged helix-like DNA-binding domain superfamily/Winged helix DNA-binding domain"/>
    <property type="match status" value="1"/>
</dbReference>
<keyword evidence="8" id="KW-0805">Transcription regulation</keyword>
<keyword evidence="7 13" id="KW-0694">RNA-binding</keyword>
<dbReference type="PANTHER" id="PTHR22792:SF62">
    <property type="entry name" value="LA-RELATED PROTEIN 7"/>
    <property type="match status" value="1"/>
</dbReference>
<evidence type="ECO:0000256" key="6">
    <source>
        <dbReference type="ARBA" id="ARBA00022871"/>
    </source>
</evidence>
<feature type="domain" description="HTH La-type RNA-binding" evidence="16">
    <location>
        <begin position="41"/>
        <end position="131"/>
    </location>
</feature>
<evidence type="ECO:0000313" key="18">
    <source>
        <dbReference type="EMBL" id="CAD1571199.1"/>
    </source>
</evidence>
<dbReference type="Gene3D" id="3.30.70.330">
    <property type="match status" value="2"/>
</dbReference>
<dbReference type="CDD" id="cd12290">
    <property type="entry name" value="RRM1_LARP7"/>
    <property type="match status" value="1"/>
</dbReference>
<dbReference type="CDD" id="cd07323">
    <property type="entry name" value="LAM"/>
    <property type="match status" value="1"/>
</dbReference>
<organism evidence="18">
    <name type="scientific">Bracon brevicornis</name>
    <dbReference type="NCBI Taxonomy" id="1563983"/>
    <lineage>
        <taxon>Eukaryota</taxon>
        <taxon>Metazoa</taxon>
        <taxon>Ecdysozoa</taxon>
        <taxon>Arthropoda</taxon>
        <taxon>Hexapoda</taxon>
        <taxon>Insecta</taxon>
        <taxon>Pterygota</taxon>
        <taxon>Neoptera</taxon>
        <taxon>Endopterygota</taxon>
        <taxon>Hymenoptera</taxon>
        <taxon>Apocrita</taxon>
        <taxon>Ichneumonoidea</taxon>
        <taxon>Braconidae</taxon>
        <taxon>Braconinae</taxon>
        <taxon>Bracon</taxon>
    </lineage>
</organism>
<accession>A0A6V7L5J3</accession>
<dbReference type="PROSITE" id="PS50961">
    <property type="entry name" value="HTH_LA"/>
    <property type="match status" value="1"/>
</dbReference>
<proteinExistence type="inferred from homology"/>
<name>A0A6V7L5J3_9HYME</name>
<sequence length="510" mass="58792">MVMEEHGDGEELESETIPVPEVAEEAQQASEQEGPRYKKPRQRKKTLHAAILKQMEFYFGDANLSKDRFINNLIQNDPWVNLDVFLKFNKIRALTEDTSRIAKALKSSTMLEISEDGTKVRRITPINPRENCEACSVYVQGLPPDADHDWLKEIFSIYGSVAYVSIPRYRTNKKIKGFAFIEFDTVESAQECLKAFEDKNCILPSHTTPEELLSITTFSEDDPPSGIDGATLGSKPIAQDVKSSKRKLDNSEDSPSKPKKAKSELTEDQDPPNNGDVNEETNGEETTNEEDNKVEGETKKKKRRRTRKFREGKPDIMDFGLRIMAKKDWKKLRNKYLDLQKEKMKQLKQHLRKTRWTQYSTGDKRENKMEVEENNFEEKTNPVPAVARFSFSEGLIVKIELDEPCTNPKSFRNELRTDPGVAYIDIREGSHVVYVRCHEQEAAKKFMEKYCDDKALVLLTGDEEKAYWAKMAQDREEKLAKKDRPKQRGRDKLLKKAEKALGKHIKFDEV</sequence>
<dbReference type="GO" id="GO:0008380">
    <property type="term" value="P:RNA splicing"/>
    <property type="evidence" value="ECO:0007669"/>
    <property type="project" value="UniProtKB-KW"/>
</dbReference>
<reference evidence="18" key="1">
    <citation type="submission" date="2020-07" db="EMBL/GenBank/DDBJ databases">
        <authorList>
            <person name="Ferguson B K."/>
        </authorList>
    </citation>
    <scope>NUCLEOTIDE SEQUENCE</scope>
    <source>
        <strain evidence="18">L06</strain>
    </source>
</reference>
<dbReference type="InterPro" id="IPR014886">
    <property type="entry name" value="La_xRRM"/>
</dbReference>
<dbReference type="EMBL" id="CADCXW020000334">
    <property type="protein sequence ID" value="CAD1571199.1"/>
    <property type="molecule type" value="Genomic_DNA"/>
</dbReference>
<evidence type="ECO:0000256" key="5">
    <source>
        <dbReference type="ARBA" id="ARBA00022782"/>
    </source>
</evidence>
<dbReference type="GO" id="GO:1990904">
    <property type="term" value="C:ribonucleoprotein complex"/>
    <property type="evidence" value="ECO:0007669"/>
    <property type="project" value="UniProtKB-UniRule"/>
</dbReference>
<evidence type="ECO:0000256" key="11">
    <source>
        <dbReference type="ARBA" id="ARBA00023242"/>
    </source>
</evidence>
<evidence type="ECO:0000256" key="3">
    <source>
        <dbReference type="ARBA" id="ARBA00015867"/>
    </source>
</evidence>
<evidence type="ECO:0000256" key="7">
    <source>
        <dbReference type="ARBA" id="ARBA00022884"/>
    </source>
</evidence>
<dbReference type="AlphaFoldDB" id="A0A6V7L5J3"/>
<evidence type="ECO:0000259" key="17">
    <source>
        <dbReference type="PROSITE" id="PS51939"/>
    </source>
</evidence>
<evidence type="ECO:0000256" key="9">
    <source>
        <dbReference type="ARBA" id="ARBA00023163"/>
    </source>
</evidence>
<evidence type="ECO:0000256" key="1">
    <source>
        <dbReference type="ARBA" id="ARBA00004642"/>
    </source>
</evidence>
<dbReference type="GO" id="GO:0006397">
    <property type="term" value="P:mRNA processing"/>
    <property type="evidence" value="ECO:0007669"/>
    <property type="project" value="UniProtKB-KW"/>
</dbReference>
<dbReference type="Pfam" id="PF00076">
    <property type="entry name" value="RRM_1"/>
    <property type="match status" value="1"/>
</dbReference>
<dbReference type="GO" id="GO:0007283">
    <property type="term" value="P:spermatogenesis"/>
    <property type="evidence" value="ECO:0007669"/>
    <property type="project" value="UniProtKB-KW"/>
</dbReference>
<dbReference type="InterPro" id="IPR012677">
    <property type="entry name" value="Nucleotide-bd_a/b_plait_sf"/>
</dbReference>
<keyword evidence="5" id="KW-0221">Differentiation</keyword>
<evidence type="ECO:0000259" key="15">
    <source>
        <dbReference type="PROSITE" id="PS50102"/>
    </source>
</evidence>
<dbReference type="InterPro" id="IPR034887">
    <property type="entry name" value="LARP7_RRM1"/>
</dbReference>
<feature type="region of interest" description="Disordered" evidence="14">
    <location>
        <begin position="217"/>
        <end position="309"/>
    </location>
</feature>
<evidence type="ECO:0000256" key="13">
    <source>
        <dbReference type="PROSITE-ProRule" id="PRU00332"/>
    </source>
</evidence>
<dbReference type="InterPro" id="IPR035979">
    <property type="entry name" value="RBD_domain_sf"/>
</dbReference>
<dbReference type="PROSITE" id="PS51939">
    <property type="entry name" value="XRRM"/>
    <property type="match status" value="1"/>
</dbReference>
<dbReference type="SMART" id="SM00715">
    <property type="entry name" value="LA"/>
    <property type="match status" value="1"/>
</dbReference>
<gene>
    <name evidence="18" type="ORF">BBRV_LOCUS96732</name>
</gene>
<dbReference type="InterPro" id="IPR002344">
    <property type="entry name" value="Lupus_La"/>
</dbReference>
<dbReference type="InterPro" id="IPR036388">
    <property type="entry name" value="WH-like_DNA-bd_sf"/>
</dbReference>
<dbReference type="GO" id="GO:0030154">
    <property type="term" value="P:cell differentiation"/>
    <property type="evidence" value="ECO:0007669"/>
    <property type="project" value="UniProtKB-KW"/>
</dbReference>
<dbReference type="PROSITE" id="PS50102">
    <property type="entry name" value="RRM"/>
    <property type="match status" value="1"/>
</dbReference>
<dbReference type="InterPro" id="IPR045180">
    <property type="entry name" value="La_dom_prot"/>
</dbReference>
<feature type="domain" description="XRRM" evidence="17">
    <location>
        <begin position="390"/>
        <end position="499"/>
    </location>
</feature>
<feature type="domain" description="RRM" evidence="15">
    <location>
        <begin position="135"/>
        <end position="244"/>
    </location>
</feature>
<evidence type="ECO:0000256" key="12">
    <source>
        <dbReference type="ARBA" id="ARBA00029640"/>
    </source>
</evidence>